<gene>
    <name evidence="2" type="ORF">OUZ56_012417</name>
</gene>
<dbReference type="EMBL" id="JAOYFB010000002">
    <property type="protein sequence ID" value="KAK4007256.1"/>
    <property type="molecule type" value="Genomic_DNA"/>
</dbReference>
<evidence type="ECO:0000313" key="2">
    <source>
        <dbReference type="EMBL" id="KAK4007256.1"/>
    </source>
</evidence>
<keyword evidence="3" id="KW-1185">Reference proteome</keyword>
<feature type="region of interest" description="Disordered" evidence="1">
    <location>
        <begin position="46"/>
        <end position="70"/>
    </location>
</feature>
<name>A0ABQ9Z329_9CRUS</name>
<reference evidence="2 3" key="1">
    <citation type="journal article" date="2023" name="Nucleic Acids Res.">
        <title>The hologenome of Daphnia magna reveals possible DNA methylation and microbiome-mediated evolution of the host genome.</title>
        <authorList>
            <person name="Chaturvedi A."/>
            <person name="Li X."/>
            <person name="Dhandapani V."/>
            <person name="Marshall H."/>
            <person name="Kissane S."/>
            <person name="Cuenca-Cambronero M."/>
            <person name="Asole G."/>
            <person name="Calvet F."/>
            <person name="Ruiz-Romero M."/>
            <person name="Marangio P."/>
            <person name="Guigo R."/>
            <person name="Rago D."/>
            <person name="Mirbahai L."/>
            <person name="Eastwood N."/>
            <person name="Colbourne J.K."/>
            <person name="Zhou J."/>
            <person name="Mallon E."/>
            <person name="Orsini L."/>
        </authorList>
    </citation>
    <scope>NUCLEOTIDE SEQUENCE [LARGE SCALE GENOMIC DNA]</scope>
    <source>
        <strain evidence="2">LRV0_1</strain>
    </source>
</reference>
<evidence type="ECO:0000256" key="1">
    <source>
        <dbReference type="SAM" id="MobiDB-lite"/>
    </source>
</evidence>
<evidence type="ECO:0000313" key="3">
    <source>
        <dbReference type="Proteomes" id="UP001234178"/>
    </source>
</evidence>
<accession>A0ABQ9Z329</accession>
<sequence length="110" mass="11921">MDPTHYVFPIPSGKCGLLGLMVSTAPPTIGFLKPWRKSPKLVAGALSSPGTTNTYTHLPPSARGTYSTHQRSTFRYLTGKTPSTYDPLIANHDNLPLPDEPLFVSTPLGR</sequence>
<comment type="caution">
    <text evidence="2">The sequence shown here is derived from an EMBL/GenBank/DDBJ whole genome shotgun (WGS) entry which is preliminary data.</text>
</comment>
<proteinExistence type="predicted"/>
<protein>
    <submittedName>
        <fullName evidence="2">Uncharacterized protein</fullName>
    </submittedName>
</protein>
<organism evidence="2 3">
    <name type="scientific">Daphnia magna</name>
    <dbReference type="NCBI Taxonomy" id="35525"/>
    <lineage>
        <taxon>Eukaryota</taxon>
        <taxon>Metazoa</taxon>
        <taxon>Ecdysozoa</taxon>
        <taxon>Arthropoda</taxon>
        <taxon>Crustacea</taxon>
        <taxon>Branchiopoda</taxon>
        <taxon>Diplostraca</taxon>
        <taxon>Cladocera</taxon>
        <taxon>Anomopoda</taxon>
        <taxon>Daphniidae</taxon>
        <taxon>Daphnia</taxon>
    </lineage>
</organism>
<dbReference type="Proteomes" id="UP001234178">
    <property type="component" value="Unassembled WGS sequence"/>
</dbReference>